<accession>A0AAV4J6C2</accession>
<proteinExistence type="predicted"/>
<dbReference type="Proteomes" id="UP000762676">
    <property type="component" value="Unassembled WGS sequence"/>
</dbReference>
<dbReference type="EMBL" id="BMAT01002928">
    <property type="protein sequence ID" value="GFS16871.1"/>
    <property type="molecule type" value="Genomic_DNA"/>
</dbReference>
<sequence>MTGTLEDYIDTVNIEEPTITNLRSADDIDGQESGRPNKLDLTSSRFDMEISDKKTKLLMNTVQLITTKSCQRANARIIPAGHRQTGTTLDLGRIDAAAGI</sequence>
<protein>
    <submittedName>
        <fullName evidence="2">Uncharacterized protein</fullName>
    </submittedName>
</protein>
<gene>
    <name evidence="2" type="ORF">ElyMa_001483500</name>
</gene>
<name>A0AAV4J6C2_9GAST</name>
<comment type="caution">
    <text evidence="2">The sequence shown here is derived from an EMBL/GenBank/DDBJ whole genome shotgun (WGS) entry which is preliminary data.</text>
</comment>
<feature type="region of interest" description="Disordered" evidence="1">
    <location>
        <begin position="20"/>
        <end position="40"/>
    </location>
</feature>
<evidence type="ECO:0000313" key="3">
    <source>
        <dbReference type="Proteomes" id="UP000762676"/>
    </source>
</evidence>
<evidence type="ECO:0000256" key="1">
    <source>
        <dbReference type="SAM" id="MobiDB-lite"/>
    </source>
</evidence>
<dbReference type="AlphaFoldDB" id="A0AAV4J6C2"/>
<keyword evidence="3" id="KW-1185">Reference proteome</keyword>
<reference evidence="2 3" key="1">
    <citation type="journal article" date="2021" name="Elife">
        <title>Chloroplast acquisition without the gene transfer in kleptoplastic sea slugs, Plakobranchus ocellatus.</title>
        <authorList>
            <person name="Maeda T."/>
            <person name="Takahashi S."/>
            <person name="Yoshida T."/>
            <person name="Shimamura S."/>
            <person name="Takaki Y."/>
            <person name="Nagai Y."/>
            <person name="Toyoda A."/>
            <person name="Suzuki Y."/>
            <person name="Arimoto A."/>
            <person name="Ishii H."/>
            <person name="Satoh N."/>
            <person name="Nishiyama T."/>
            <person name="Hasebe M."/>
            <person name="Maruyama T."/>
            <person name="Minagawa J."/>
            <person name="Obokata J."/>
            <person name="Shigenobu S."/>
        </authorList>
    </citation>
    <scope>NUCLEOTIDE SEQUENCE [LARGE SCALE GENOMIC DNA]</scope>
</reference>
<evidence type="ECO:0000313" key="2">
    <source>
        <dbReference type="EMBL" id="GFS16871.1"/>
    </source>
</evidence>
<organism evidence="2 3">
    <name type="scientific">Elysia marginata</name>
    <dbReference type="NCBI Taxonomy" id="1093978"/>
    <lineage>
        <taxon>Eukaryota</taxon>
        <taxon>Metazoa</taxon>
        <taxon>Spiralia</taxon>
        <taxon>Lophotrochozoa</taxon>
        <taxon>Mollusca</taxon>
        <taxon>Gastropoda</taxon>
        <taxon>Heterobranchia</taxon>
        <taxon>Euthyneura</taxon>
        <taxon>Panpulmonata</taxon>
        <taxon>Sacoglossa</taxon>
        <taxon>Placobranchoidea</taxon>
        <taxon>Plakobranchidae</taxon>
        <taxon>Elysia</taxon>
    </lineage>
</organism>